<dbReference type="PRINTS" id="PR00032">
    <property type="entry name" value="HTHARAC"/>
</dbReference>
<dbReference type="EMBL" id="JAHZIK010000674">
    <property type="protein sequence ID" value="MBW7456824.1"/>
    <property type="molecule type" value="Genomic_DNA"/>
</dbReference>
<dbReference type="InterPro" id="IPR020449">
    <property type="entry name" value="Tscrpt_reg_AraC-type_HTH"/>
</dbReference>
<dbReference type="PROSITE" id="PS01124">
    <property type="entry name" value="HTH_ARAC_FAMILY_2"/>
    <property type="match status" value="1"/>
</dbReference>
<dbReference type="InterPro" id="IPR018060">
    <property type="entry name" value="HTH_AraC"/>
</dbReference>
<sequence length="167" mass="19404">PFRHPLERREGAVIGSEQLLRCYLEIFLIRLLRKSSLLQSEKPLSSPAREKSKDELTRQALLFMEGRIGGPMNVNDICGELHISKTQLKSLFKQNTGYSVKEYFSKLKIERAKRYIREESYNFTEISRQLGFSSVHYFSKAFKNATRMSPSEYARSVKSRMKLETGN</sequence>
<keyword evidence="3" id="KW-0804">Transcription</keyword>
<proteinExistence type="predicted"/>
<dbReference type="PANTHER" id="PTHR43280:SF2">
    <property type="entry name" value="HTH-TYPE TRANSCRIPTIONAL REGULATOR EXSA"/>
    <property type="match status" value="1"/>
</dbReference>
<dbReference type="SUPFAM" id="SSF46689">
    <property type="entry name" value="Homeodomain-like"/>
    <property type="match status" value="2"/>
</dbReference>
<evidence type="ECO:0000313" key="6">
    <source>
        <dbReference type="Proteomes" id="UP001519887"/>
    </source>
</evidence>
<feature type="non-terminal residue" evidence="5">
    <location>
        <position position="1"/>
    </location>
</feature>
<dbReference type="Proteomes" id="UP001519887">
    <property type="component" value="Unassembled WGS sequence"/>
</dbReference>
<keyword evidence="1" id="KW-0805">Transcription regulation</keyword>
<accession>A0ABS7C7C4</accession>
<dbReference type="InterPro" id="IPR018062">
    <property type="entry name" value="HTH_AraC-typ_CS"/>
</dbReference>
<evidence type="ECO:0000256" key="1">
    <source>
        <dbReference type="ARBA" id="ARBA00023015"/>
    </source>
</evidence>
<dbReference type="PROSITE" id="PS00041">
    <property type="entry name" value="HTH_ARAC_FAMILY_1"/>
    <property type="match status" value="1"/>
</dbReference>
<name>A0ABS7C7C4_9BACL</name>
<protein>
    <submittedName>
        <fullName evidence="5">Helix-turn-helix transcriptional regulator</fullName>
    </submittedName>
</protein>
<reference evidence="5 6" key="1">
    <citation type="submission" date="2021-07" db="EMBL/GenBank/DDBJ databases">
        <title>Paenibacillus radiodurans sp. nov., isolated from the southeastern edge of Tengger Desert.</title>
        <authorList>
            <person name="Zhang G."/>
        </authorList>
    </citation>
    <scope>NUCLEOTIDE SEQUENCE [LARGE SCALE GENOMIC DNA]</scope>
    <source>
        <strain evidence="5 6">CCM 7311</strain>
    </source>
</reference>
<evidence type="ECO:0000256" key="2">
    <source>
        <dbReference type="ARBA" id="ARBA00023125"/>
    </source>
</evidence>
<dbReference type="Gene3D" id="1.10.10.60">
    <property type="entry name" value="Homeodomain-like"/>
    <property type="match status" value="1"/>
</dbReference>
<dbReference type="SMART" id="SM00342">
    <property type="entry name" value="HTH_ARAC"/>
    <property type="match status" value="1"/>
</dbReference>
<gene>
    <name evidence="5" type="ORF">K0U00_22575</name>
</gene>
<evidence type="ECO:0000256" key="3">
    <source>
        <dbReference type="ARBA" id="ARBA00023163"/>
    </source>
</evidence>
<keyword evidence="6" id="KW-1185">Reference proteome</keyword>
<evidence type="ECO:0000259" key="4">
    <source>
        <dbReference type="PROSITE" id="PS01124"/>
    </source>
</evidence>
<dbReference type="PANTHER" id="PTHR43280">
    <property type="entry name" value="ARAC-FAMILY TRANSCRIPTIONAL REGULATOR"/>
    <property type="match status" value="1"/>
</dbReference>
<dbReference type="InterPro" id="IPR009057">
    <property type="entry name" value="Homeodomain-like_sf"/>
</dbReference>
<keyword evidence="2" id="KW-0238">DNA-binding</keyword>
<comment type="caution">
    <text evidence="5">The sequence shown here is derived from an EMBL/GenBank/DDBJ whole genome shotgun (WGS) entry which is preliminary data.</text>
</comment>
<dbReference type="Pfam" id="PF12833">
    <property type="entry name" value="HTH_18"/>
    <property type="match status" value="1"/>
</dbReference>
<feature type="domain" description="HTH araC/xylS-type" evidence="4">
    <location>
        <begin position="58"/>
        <end position="156"/>
    </location>
</feature>
<organism evidence="5 6">
    <name type="scientific">Paenibacillus sepulcri</name>
    <dbReference type="NCBI Taxonomy" id="359917"/>
    <lineage>
        <taxon>Bacteria</taxon>
        <taxon>Bacillati</taxon>
        <taxon>Bacillota</taxon>
        <taxon>Bacilli</taxon>
        <taxon>Bacillales</taxon>
        <taxon>Paenibacillaceae</taxon>
        <taxon>Paenibacillus</taxon>
    </lineage>
</organism>
<evidence type="ECO:0000313" key="5">
    <source>
        <dbReference type="EMBL" id="MBW7456824.1"/>
    </source>
</evidence>